<dbReference type="AlphaFoldDB" id="A0A0T6LQC7"/>
<dbReference type="Proteomes" id="UP000050867">
    <property type="component" value="Unassembled WGS sequence"/>
</dbReference>
<evidence type="ECO:0000313" key="2">
    <source>
        <dbReference type="Proteomes" id="UP000050867"/>
    </source>
</evidence>
<sequence length="185" mass="21290">MGDIDDALERADTELFTRQPPKTPLAQFRLLMRAEKGSTKAVAQRLGVSRRTVERYLAGQRKRPRRALREALDREVRKAWQPRVRARRRRQAATTTGLTIETRARFGYTAPIGTTDDPRLRRLTVHLPPEHARPLLQAHDQGASDHRLRGIVARGLQEVYFQDHGTRAQDLQVDITDIDYFDVSF</sequence>
<reference evidence="1 2" key="1">
    <citation type="submission" date="2015-10" db="EMBL/GenBank/DDBJ databases">
        <title>Draft genome sequence of pyrrolomycin-producing Streptomyces vitaminophilus.</title>
        <authorList>
            <person name="Graham D.E."/>
            <person name="Mahan K.M."/>
            <person name="Klingeman D.M."/>
            <person name="Hettich R.L."/>
            <person name="Parry R.J."/>
        </authorList>
    </citation>
    <scope>NUCLEOTIDE SEQUENCE [LARGE SCALE GENOMIC DNA]</scope>
    <source>
        <strain evidence="1 2">ATCC 31673</strain>
    </source>
</reference>
<dbReference type="OrthoDB" id="3868195at2"/>
<keyword evidence="2" id="KW-1185">Reference proteome</keyword>
<organism evidence="1 2">
    <name type="scientific">Wenjunlia vitaminophila</name>
    <name type="common">Streptomyces vitaminophilus</name>
    <dbReference type="NCBI Taxonomy" id="76728"/>
    <lineage>
        <taxon>Bacteria</taxon>
        <taxon>Bacillati</taxon>
        <taxon>Actinomycetota</taxon>
        <taxon>Actinomycetes</taxon>
        <taxon>Kitasatosporales</taxon>
        <taxon>Streptomycetaceae</taxon>
        <taxon>Wenjunlia</taxon>
    </lineage>
</organism>
<name>A0A0T6LQC7_WENVI</name>
<comment type="caution">
    <text evidence="1">The sequence shown here is derived from an EMBL/GenBank/DDBJ whole genome shotgun (WGS) entry which is preliminary data.</text>
</comment>
<dbReference type="RefSeq" id="WP_018382058.1">
    <property type="nucleotide sequence ID" value="NZ_LLZU01000025.1"/>
</dbReference>
<dbReference type="eggNOG" id="ENOG5033UQR">
    <property type="taxonomic scope" value="Bacteria"/>
</dbReference>
<dbReference type="InterPro" id="IPR058118">
    <property type="entry name" value="Tpg"/>
</dbReference>
<gene>
    <name evidence="1" type="ORF">AQ490_25265</name>
</gene>
<protein>
    <submittedName>
        <fullName evidence="1">Terminal protein TpgA2</fullName>
    </submittedName>
</protein>
<accession>A0A0T6LQC7</accession>
<evidence type="ECO:0000313" key="1">
    <source>
        <dbReference type="EMBL" id="KRV48327.1"/>
    </source>
</evidence>
<dbReference type="EMBL" id="LLZU01000025">
    <property type="protein sequence ID" value="KRV48327.1"/>
    <property type="molecule type" value="Genomic_DNA"/>
</dbReference>
<dbReference type="STRING" id="76728.AQ490_25265"/>
<dbReference type="NCBIfam" id="NF047541">
    <property type="entry name" value="telomere_Tpg"/>
    <property type="match status" value="1"/>
</dbReference>
<proteinExistence type="predicted"/>